<gene>
    <name evidence="2" type="primary">LOC128198306</name>
</gene>
<evidence type="ECO:0000313" key="2">
    <source>
        <dbReference type="RefSeq" id="XP_052738824.1"/>
    </source>
</evidence>
<dbReference type="Proteomes" id="UP001652582">
    <property type="component" value="Chromosome 8"/>
</dbReference>
<name>A0ABM3LID0_BICAN</name>
<dbReference type="RefSeq" id="XP_052738824.1">
    <property type="nucleotide sequence ID" value="XM_052882864.1"/>
</dbReference>
<keyword evidence="1" id="KW-1185">Reference proteome</keyword>
<dbReference type="GeneID" id="128198306"/>
<accession>A0ABM3LID0</accession>
<organism evidence="1 2">
    <name type="scientific">Bicyclus anynana</name>
    <name type="common">Squinting bush brown butterfly</name>
    <dbReference type="NCBI Taxonomy" id="110368"/>
    <lineage>
        <taxon>Eukaryota</taxon>
        <taxon>Metazoa</taxon>
        <taxon>Ecdysozoa</taxon>
        <taxon>Arthropoda</taxon>
        <taxon>Hexapoda</taxon>
        <taxon>Insecta</taxon>
        <taxon>Pterygota</taxon>
        <taxon>Neoptera</taxon>
        <taxon>Endopterygota</taxon>
        <taxon>Lepidoptera</taxon>
        <taxon>Glossata</taxon>
        <taxon>Ditrysia</taxon>
        <taxon>Papilionoidea</taxon>
        <taxon>Nymphalidae</taxon>
        <taxon>Satyrinae</taxon>
        <taxon>Satyrini</taxon>
        <taxon>Mycalesina</taxon>
        <taxon>Bicyclus</taxon>
    </lineage>
</organism>
<protein>
    <submittedName>
        <fullName evidence="2">Uncharacterized protein LOC128198306</fullName>
    </submittedName>
</protein>
<proteinExistence type="predicted"/>
<sequence length="260" mass="28778">MQEQVLVELSALVAVLGSSKVRVVQNNTLVVVVQEDKLVQVVEKEDTLELVEEQADKLEQVHISYGLNSMCSGDLKRISNKLIKKTSHHTPVIKKIKPKIPKLPNIIPPVLPSKLSKPSLIKGKHKCCLPKLIRLRKLSKLPNLPKPLKIPKLPLIPPLIPLIPKLPLLPILPILPPIPLLPPLPLLPPILPKLPKALKPIRVPMIGKSGLKALGSQIKPITVPAPNSNRRILEKLKKLKKSGSLTTSEFVRFKKLLLTK</sequence>
<evidence type="ECO:0000313" key="1">
    <source>
        <dbReference type="Proteomes" id="UP001652582"/>
    </source>
</evidence>
<reference evidence="2" key="1">
    <citation type="submission" date="2025-08" db="UniProtKB">
        <authorList>
            <consortium name="RefSeq"/>
        </authorList>
    </citation>
    <scope>IDENTIFICATION</scope>
</reference>